<comment type="caution">
    <text evidence="2">The sequence shown here is derived from an EMBL/GenBank/DDBJ whole genome shotgun (WGS) entry which is preliminary data.</text>
</comment>
<keyword evidence="1" id="KW-1133">Transmembrane helix</keyword>
<dbReference type="Proteomes" id="UP000034849">
    <property type="component" value="Unassembled WGS sequence"/>
</dbReference>
<gene>
    <name evidence="2" type="ORF">US42_C0013G0010</name>
</gene>
<keyword evidence="1" id="KW-0812">Transmembrane</keyword>
<dbReference type="EMBL" id="LBSX01000013">
    <property type="protein sequence ID" value="KKQ27201.1"/>
    <property type="molecule type" value="Genomic_DNA"/>
</dbReference>
<evidence type="ECO:0000313" key="3">
    <source>
        <dbReference type="Proteomes" id="UP000034849"/>
    </source>
</evidence>
<keyword evidence="1" id="KW-0472">Membrane</keyword>
<feature type="transmembrane region" description="Helical" evidence="1">
    <location>
        <begin position="6"/>
        <end position="25"/>
    </location>
</feature>
<evidence type="ECO:0000256" key="1">
    <source>
        <dbReference type="SAM" id="Phobius"/>
    </source>
</evidence>
<organism evidence="2 3">
    <name type="scientific">Candidatus Magasanikbacteria bacterium GW2011_GWC2_37_14</name>
    <dbReference type="NCBI Taxonomy" id="1619046"/>
    <lineage>
        <taxon>Bacteria</taxon>
        <taxon>Candidatus Magasanikiibacteriota</taxon>
    </lineage>
</organism>
<protein>
    <submittedName>
        <fullName evidence="2">Uncharacterized protein</fullName>
    </submittedName>
</protein>
<dbReference type="AlphaFoldDB" id="A0A0G0JGF5"/>
<proteinExistence type="predicted"/>
<reference evidence="2 3" key="1">
    <citation type="journal article" date="2015" name="Nature">
        <title>rRNA introns, odd ribosomes, and small enigmatic genomes across a large radiation of phyla.</title>
        <authorList>
            <person name="Brown C.T."/>
            <person name="Hug L.A."/>
            <person name="Thomas B.C."/>
            <person name="Sharon I."/>
            <person name="Castelle C.J."/>
            <person name="Singh A."/>
            <person name="Wilkins M.J."/>
            <person name="Williams K.H."/>
            <person name="Banfield J.F."/>
        </authorList>
    </citation>
    <scope>NUCLEOTIDE SEQUENCE [LARGE SCALE GENOMIC DNA]</scope>
</reference>
<accession>A0A0G0JGF5</accession>
<evidence type="ECO:0000313" key="2">
    <source>
        <dbReference type="EMBL" id="KKQ27201.1"/>
    </source>
</evidence>
<sequence length="167" mass="19215">MIKKYLTIAGIILLLILGFLGYYFYISNEFYTSKETTNVILNSCDYNDIIIPLLIKTFGGAKTTHVSYSQITNIFTVVVKDNIIKEKIKILAEELIKNPNYIHLETEKHYVYDVERRIFENKTFAFSVTYFIHSANDCGDVLNFYTDNNSNKTIFISATSLGCSRDN</sequence>
<name>A0A0G0JGF5_9BACT</name>